<dbReference type="Proteomes" id="UP000334990">
    <property type="component" value="Unassembled WGS sequence"/>
</dbReference>
<dbReference type="AlphaFoldDB" id="A0A5M3W7P1"/>
<proteinExistence type="predicted"/>
<accession>A0A5M3W7P1</accession>
<name>A0A5M3W7P1_9ACTN</name>
<evidence type="ECO:0000313" key="2">
    <source>
        <dbReference type="Proteomes" id="UP000334990"/>
    </source>
</evidence>
<organism evidence="1 2">
    <name type="scientific">Acrocarpospora corrugata</name>
    <dbReference type="NCBI Taxonomy" id="35763"/>
    <lineage>
        <taxon>Bacteria</taxon>
        <taxon>Bacillati</taxon>
        <taxon>Actinomycetota</taxon>
        <taxon>Actinomycetes</taxon>
        <taxon>Streptosporangiales</taxon>
        <taxon>Streptosporangiaceae</taxon>
        <taxon>Acrocarpospora</taxon>
    </lineage>
</organism>
<sequence length="59" mass="6316">MKAGSAAAFAGDVRRVRTGISGTTRAMAIVAAIRRRERVSVFGRTCVILAHVRERGDMG</sequence>
<keyword evidence="2" id="KW-1185">Reference proteome</keyword>
<dbReference type="EMBL" id="BLAD01000075">
    <property type="protein sequence ID" value="GES03982.1"/>
    <property type="molecule type" value="Genomic_DNA"/>
</dbReference>
<protein>
    <submittedName>
        <fullName evidence="1">Uncharacterized protein</fullName>
    </submittedName>
</protein>
<evidence type="ECO:0000313" key="1">
    <source>
        <dbReference type="EMBL" id="GES03982.1"/>
    </source>
</evidence>
<comment type="caution">
    <text evidence="1">The sequence shown here is derived from an EMBL/GenBank/DDBJ whole genome shotgun (WGS) entry which is preliminary data.</text>
</comment>
<reference evidence="1 2" key="1">
    <citation type="submission" date="2019-10" db="EMBL/GenBank/DDBJ databases">
        <title>Whole genome shotgun sequence of Acrocarpospora corrugata NBRC 13972.</title>
        <authorList>
            <person name="Ichikawa N."/>
            <person name="Kimura A."/>
            <person name="Kitahashi Y."/>
            <person name="Komaki H."/>
            <person name="Oguchi A."/>
        </authorList>
    </citation>
    <scope>NUCLEOTIDE SEQUENCE [LARGE SCALE GENOMIC DNA]</scope>
    <source>
        <strain evidence="1 2">NBRC 13972</strain>
    </source>
</reference>
<gene>
    <name evidence="1" type="ORF">Acor_60480</name>
</gene>